<comment type="catalytic activity">
    <reaction evidence="1">
        <text>(4aS,6R)-4a-hydroxy-L-erythro-5,6,7,8-tetrahydrobiopterin = (6R)-L-erythro-6,7-dihydrobiopterin + H2O</text>
        <dbReference type="Rhea" id="RHEA:11920"/>
        <dbReference type="ChEBI" id="CHEBI:15377"/>
        <dbReference type="ChEBI" id="CHEBI:15642"/>
        <dbReference type="ChEBI" id="CHEBI:43120"/>
        <dbReference type="EC" id="4.2.1.96"/>
    </reaction>
</comment>
<evidence type="ECO:0000256" key="6">
    <source>
        <dbReference type="SAM" id="MobiDB-lite"/>
    </source>
</evidence>
<feature type="region of interest" description="Disordered" evidence="6">
    <location>
        <begin position="1"/>
        <end position="28"/>
    </location>
</feature>
<evidence type="ECO:0000256" key="3">
    <source>
        <dbReference type="ARBA" id="ARBA00013252"/>
    </source>
</evidence>
<gene>
    <name evidence="7" type="ORF">GCM10010406_27570</name>
</gene>
<proteinExistence type="inferred from homology"/>
<evidence type="ECO:0000256" key="5">
    <source>
        <dbReference type="ARBA" id="ARBA00023239"/>
    </source>
</evidence>
<protein>
    <recommendedName>
        <fullName evidence="4">Putative pterin-4-alpha-carbinolamine dehydratase</fullName>
        <ecNumber evidence="3">4.2.1.96</ecNumber>
    </recommendedName>
</protein>
<dbReference type="InterPro" id="IPR036428">
    <property type="entry name" value="PCD_sf"/>
</dbReference>
<sequence length="129" mass="13625">MAGAAPGRRDGPYGAARPSRPERRENTVVKPLTDDEIAEALHDLPGWRVVGDELTAAYTVDRDKVPPFYTAVAAAEDEADHHARVTVLYGTVAFAVNTHSLGGAITSKDTALARRITDLAAEYGAVPGG</sequence>
<evidence type="ECO:0000313" key="8">
    <source>
        <dbReference type="Proteomes" id="UP001501358"/>
    </source>
</evidence>
<comment type="caution">
    <text evidence="7">The sequence shown here is derived from an EMBL/GenBank/DDBJ whole genome shotgun (WGS) entry which is preliminary data.</text>
</comment>
<dbReference type="Gene3D" id="3.30.1360.20">
    <property type="entry name" value="Transcriptional coactivator/pterin dehydratase"/>
    <property type="match status" value="1"/>
</dbReference>
<comment type="similarity">
    <text evidence="2">Belongs to the pterin-4-alpha-carbinolamine dehydratase family.</text>
</comment>
<dbReference type="Pfam" id="PF01329">
    <property type="entry name" value="Pterin_4a"/>
    <property type="match status" value="1"/>
</dbReference>
<evidence type="ECO:0000256" key="2">
    <source>
        <dbReference type="ARBA" id="ARBA00006472"/>
    </source>
</evidence>
<evidence type="ECO:0000256" key="1">
    <source>
        <dbReference type="ARBA" id="ARBA00001554"/>
    </source>
</evidence>
<dbReference type="InterPro" id="IPR001533">
    <property type="entry name" value="Pterin_deHydtase"/>
</dbReference>
<dbReference type="Proteomes" id="UP001501358">
    <property type="component" value="Unassembled WGS sequence"/>
</dbReference>
<keyword evidence="8" id="KW-1185">Reference proteome</keyword>
<dbReference type="SUPFAM" id="SSF55248">
    <property type="entry name" value="PCD-like"/>
    <property type="match status" value="1"/>
</dbReference>
<organism evidence="7 8">
    <name type="scientific">Streptomyces thermolineatus</name>
    <dbReference type="NCBI Taxonomy" id="44033"/>
    <lineage>
        <taxon>Bacteria</taxon>
        <taxon>Bacillati</taxon>
        <taxon>Actinomycetota</taxon>
        <taxon>Actinomycetes</taxon>
        <taxon>Kitasatosporales</taxon>
        <taxon>Streptomycetaceae</taxon>
        <taxon>Streptomyces</taxon>
    </lineage>
</organism>
<accession>A0ABP5Z5F3</accession>
<evidence type="ECO:0000313" key="7">
    <source>
        <dbReference type="EMBL" id="GAA2489886.1"/>
    </source>
</evidence>
<dbReference type="EMBL" id="BAAATA010000013">
    <property type="protein sequence ID" value="GAA2489886.1"/>
    <property type="molecule type" value="Genomic_DNA"/>
</dbReference>
<dbReference type="EC" id="4.2.1.96" evidence="3"/>
<evidence type="ECO:0000256" key="4">
    <source>
        <dbReference type="ARBA" id="ARBA00021735"/>
    </source>
</evidence>
<name>A0ABP5Z5F3_9ACTN</name>
<reference evidence="8" key="1">
    <citation type="journal article" date="2019" name="Int. J. Syst. Evol. Microbiol.">
        <title>The Global Catalogue of Microorganisms (GCM) 10K type strain sequencing project: providing services to taxonomists for standard genome sequencing and annotation.</title>
        <authorList>
            <consortium name="The Broad Institute Genomics Platform"/>
            <consortium name="The Broad Institute Genome Sequencing Center for Infectious Disease"/>
            <person name="Wu L."/>
            <person name="Ma J."/>
        </authorList>
    </citation>
    <scope>NUCLEOTIDE SEQUENCE [LARGE SCALE GENOMIC DNA]</scope>
    <source>
        <strain evidence="8">JCM 6307</strain>
    </source>
</reference>
<keyword evidence="5" id="KW-0456">Lyase</keyword>